<evidence type="ECO:0000313" key="7">
    <source>
        <dbReference type="Proteomes" id="UP000006695"/>
    </source>
</evidence>
<name>A5GDU5_GEOUR</name>
<reference evidence="6 7" key="1">
    <citation type="submission" date="2007-05" db="EMBL/GenBank/DDBJ databases">
        <title>Complete sequence of Geobacter uraniireducens Rf4.</title>
        <authorList>
            <consortium name="US DOE Joint Genome Institute"/>
            <person name="Copeland A."/>
            <person name="Lucas S."/>
            <person name="Lapidus A."/>
            <person name="Barry K."/>
            <person name="Detter J.C."/>
            <person name="Glavina del Rio T."/>
            <person name="Hammon N."/>
            <person name="Israni S."/>
            <person name="Dalin E."/>
            <person name="Tice H."/>
            <person name="Pitluck S."/>
            <person name="Chertkov O."/>
            <person name="Brettin T."/>
            <person name="Bruce D."/>
            <person name="Han C."/>
            <person name="Schmutz J."/>
            <person name="Larimer F."/>
            <person name="Land M."/>
            <person name="Hauser L."/>
            <person name="Kyrpides N."/>
            <person name="Mikhailova N."/>
            <person name="Shelobolina E."/>
            <person name="Aklujkar M."/>
            <person name="Lovley D."/>
            <person name="Richardson P."/>
        </authorList>
    </citation>
    <scope>NUCLEOTIDE SEQUENCE [LARGE SCALE GENOMIC DNA]</scope>
    <source>
        <strain evidence="6 7">Rf4</strain>
    </source>
</reference>
<dbReference type="HOGENOM" id="CLU_041273_0_0_7"/>
<dbReference type="STRING" id="351605.Gura_0034"/>
<proteinExistence type="inferred from homology"/>
<evidence type="ECO:0000256" key="3">
    <source>
        <dbReference type="ARBA" id="ARBA00022679"/>
    </source>
</evidence>
<dbReference type="KEGG" id="gur:Gura_0034"/>
<keyword evidence="2 5" id="KW-0489">Methyltransferase</keyword>
<dbReference type="EMBL" id="CP000698">
    <property type="protein sequence ID" value="ABQ24252.1"/>
    <property type="molecule type" value="Genomic_DNA"/>
</dbReference>
<dbReference type="OrthoDB" id="6439987at2"/>
<evidence type="ECO:0000313" key="6">
    <source>
        <dbReference type="EMBL" id="ABQ24252.1"/>
    </source>
</evidence>
<comment type="catalytic activity">
    <reaction evidence="5">
        <text>Co-precorrin-5B + S-adenosyl-L-methionine = Co-precorrin-6A + S-adenosyl-L-homocysteine</text>
        <dbReference type="Rhea" id="RHEA:26285"/>
        <dbReference type="ChEBI" id="CHEBI:57856"/>
        <dbReference type="ChEBI" id="CHEBI:59789"/>
        <dbReference type="ChEBI" id="CHEBI:60063"/>
        <dbReference type="ChEBI" id="CHEBI:60064"/>
        <dbReference type="EC" id="2.1.1.195"/>
    </reaction>
</comment>
<dbReference type="EC" id="2.1.1.195" evidence="5"/>
<evidence type="ECO:0000256" key="1">
    <source>
        <dbReference type="ARBA" id="ARBA00022573"/>
    </source>
</evidence>
<accession>A5GDU5</accession>
<dbReference type="SUPFAM" id="SSF111342">
    <property type="entry name" value="CbiD-like"/>
    <property type="match status" value="1"/>
</dbReference>
<dbReference type="GO" id="GO:0032259">
    <property type="term" value="P:methylation"/>
    <property type="evidence" value="ECO:0007669"/>
    <property type="project" value="UniProtKB-KW"/>
</dbReference>
<evidence type="ECO:0000256" key="2">
    <source>
        <dbReference type="ARBA" id="ARBA00022603"/>
    </source>
</evidence>
<dbReference type="NCBIfam" id="TIGR00312">
    <property type="entry name" value="cbiD"/>
    <property type="match status" value="1"/>
</dbReference>
<dbReference type="UniPathway" id="UPA00148">
    <property type="reaction ID" value="UER00227"/>
</dbReference>
<keyword evidence="4 5" id="KW-0949">S-adenosyl-L-methionine</keyword>
<dbReference type="GO" id="GO:0019251">
    <property type="term" value="P:anaerobic cobalamin biosynthetic process"/>
    <property type="evidence" value="ECO:0007669"/>
    <property type="project" value="UniProtKB-UniRule"/>
</dbReference>
<evidence type="ECO:0000256" key="4">
    <source>
        <dbReference type="ARBA" id="ARBA00022691"/>
    </source>
</evidence>
<dbReference type="AlphaFoldDB" id="A5GDU5"/>
<organism evidence="6 7">
    <name type="scientific">Geotalea uraniireducens (strain Rf4)</name>
    <name type="common">Geobacter uraniireducens</name>
    <dbReference type="NCBI Taxonomy" id="351605"/>
    <lineage>
        <taxon>Bacteria</taxon>
        <taxon>Pseudomonadati</taxon>
        <taxon>Thermodesulfobacteriota</taxon>
        <taxon>Desulfuromonadia</taxon>
        <taxon>Geobacterales</taxon>
        <taxon>Geobacteraceae</taxon>
        <taxon>Geotalea</taxon>
    </lineage>
</organism>
<dbReference type="PANTHER" id="PTHR35863:SF1">
    <property type="entry name" value="COBALT-PRECORRIN-5B C(1)-METHYLTRANSFERASE"/>
    <property type="match status" value="1"/>
</dbReference>
<dbReference type="PANTHER" id="PTHR35863">
    <property type="entry name" value="COBALT-PRECORRIN-5B C(1)-METHYLTRANSFERASE"/>
    <property type="match status" value="1"/>
</dbReference>
<dbReference type="Pfam" id="PF01888">
    <property type="entry name" value="CbiD"/>
    <property type="match status" value="1"/>
</dbReference>
<dbReference type="HAMAP" id="MF_00787">
    <property type="entry name" value="CbiD"/>
    <property type="match status" value="1"/>
</dbReference>
<protein>
    <recommendedName>
        <fullName evidence="5">Cobalt-precorrin-5B C(1)-methyltransferase</fullName>
        <ecNumber evidence="5">2.1.1.195</ecNumber>
    </recommendedName>
    <alternativeName>
        <fullName evidence="5">Cobalt-precorrin-6A synthase</fullName>
    </alternativeName>
</protein>
<keyword evidence="3 5" id="KW-0808">Transferase</keyword>
<dbReference type="Gene3D" id="3.30.2110.10">
    <property type="entry name" value="CbiD-like"/>
    <property type="match status" value="1"/>
</dbReference>
<dbReference type="NCBIfam" id="NF000849">
    <property type="entry name" value="PRK00075.1-1"/>
    <property type="match status" value="1"/>
</dbReference>
<dbReference type="PIRSF" id="PIRSF026782">
    <property type="entry name" value="CbiD"/>
    <property type="match status" value="1"/>
</dbReference>
<dbReference type="InterPro" id="IPR002748">
    <property type="entry name" value="CbiD"/>
</dbReference>
<keyword evidence="7" id="KW-1185">Reference proteome</keyword>
<dbReference type="GO" id="GO:0043780">
    <property type="term" value="F:cobalt-precorrin-5B C1-methyltransferase activity"/>
    <property type="evidence" value="ECO:0007669"/>
    <property type="project" value="RHEA"/>
</dbReference>
<comment type="similarity">
    <text evidence="5">Belongs to the CbiD family.</text>
</comment>
<keyword evidence="1 5" id="KW-0169">Cobalamin biosynthesis</keyword>
<comment type="pathway">
    <text evidence="5">Cofactor biosynthesis; adenosylcobalamin biosynthesis; cob(II)yrinate a,c-diamide from sirohydrochlorin (anaerobic route): step 6/10.</text>
</comment>
<dbReference type="Proteomes" id="UP000006695">
    <property type="component" value="Chromosome"/>
</dbReference>
<comment type="function">
    <text evidence="5">Catalyzes the methylation of C-1 in cobalt-precorrin-5B to form cobalt-precorrin-6A.</text>
</comment>
<gene>
    <name evidence="5" type="primary">cbiD</name>
    <name evidence="6" type="ordered locus">Gura_0034</name>
</gene>
<dbReference type="InterPro" id="IPR036074">
    <property type="entry name" value="CbiD_sf"/>
</dbReference>
<sequence>MANKPLKYGYTTGACAAAAAKGAAQMLRDRQLLDHVEIILPGGELAEFQLHGQVLGENSASCYVIKDAGDDPDVTNGAEIHASVLVETATDCGKGEVIISGGTGVGRVTKPGLAVAVGEWAINPVPRKMIRLVIHEVFAIRCMPAVIRVAVSIPNGEELAKKTLNARLGIIGGLSILGTTGIVKPISVKAWTDTIDAAIDVALACGSETVVLSTGRTSEMVAEKHFGIGDRGSGIGKGMKEESFIMMGDHAGYSLAACARKGVRSVVVAGQFAKLLKIACGHEQTHVASSELDLRTLAEWCAVADPRSQIPGYCLKANTARHVLEASGNDPELIALVCGRVRSFAEKLASGVEIKVLLAGYNGEVLYFG</sequence>
<dbReference type="RefSeq" id="WP_011936981.1">
    <property type="nucleotide sequence ID" value="NC_009483.1"/>
</dbReference>
<evidence type="ECO:0000256" key="5">
    <source>
        <dbReference type="HAMAP-Rule" id="MF_00787"/>
    </source>
</evidence>